<reference evidence="1" key="1">
    <citation type="journal article" date="2021" name="PeerJ">
        <title>Extensive microbial diversity within the chicken gut microbiome revealed by metagenomics and culture.</title>
        <authorList>
            <person name="Gilroy R."/>
            <person name="Ravi A."/>
            <person name="Getino M."/>
            <person name="Pursley I."/>
            <person name="Horton D.L."/>
            <person name="Alikhan N.F."/>
            <person name="Baker D."/>
            <person name="Gharbi K."/>
            <person name="Hall N."/>
            <person name="Watson M."/>
            <person name="Adriaenssens E.M."/>
            <person name="Foster-Nyarko E."/>
            <person name="Jarju S."/>
            <person name="Secka A."/>
            <person name="Antonio M."/>
            <person name="Oren A."/>
            <person name="Chaudhuri R.R."/>
            <person name="La Ragione R."/>
            <person name="Hildebrand F."/>
            <person name="Pallen M.J."/>
        </authorList>
    </citation>
    <scope>NUCLEOTIDE SEQUENCE</scope>
    <source>
        <strain evidence="1">1345</strain>
    </source>
</reference>
<proteinExistence type="predicted"/>
<protein>
    <submittedName>
        <fullName evidence="1">Uncharacterized protein</fullName>
    </submittedName>
</protein>
<comment type="caution">
    <text evidence="1">The sequence shown here is derived from an EMBL/GenBank/DDBJ whole genome shotgun (WGS) entry which is preliminary data.</text>
</comment>
<dbReference type="Proteomes" id="UP000886750">
    <property type="component" value="Unassembled WGS sequence"/>
</dbReference>
<gene>
    <name evidence="1" type="ORF">H9729_01345</name>
</gene>
<dbReference type="EMBL" id="DXCQ01000015">
    <property type="protein sequence ID" value="HIY96312.1"/>
    <property type="molecule type" value="Genomic_DNA"/>
</dbReference>
<feature type="non-terminal residue" evidence="1">
    <location>
        <position position="1"/>
    </location>
</feature>
<name>A0A9D1ZUB7_9FIRM</name>
<evidence type="ECO:0000313" key="2">
    <source>
        <dbReference type="Proteomes" id="UP000886750"/>
    </source>
</evidence>
<dbReference type="AlphaFoldDB" id="A0A9D1ZUB7"/>
<evidence type="ECO:0000313" key="1">
    <source>
        <dbReference type="EMBL" id="HIY96312.1"/>
    </source>
</evidence>
<organism evidence="1 2">
    <name type="scientific">Candidatus Borkfalkia excrementigallinarum</name>
    <dbReference type="NCBI Taxonomy" id="2838506"/>
    <lineage>
        <taxon>Bacteria</taxon>
        <taxon>Bacillati</taxon>
        <taxon>Bacillota</taxon>
        <taxon>Clostridia</taxon>
        <taxon>Christensenellales</taxon>
        <taxon>Christensenellaceae</taxon>
        <taxon>Candidatus Borkfalkia</taxon>
    </lineage>
</organism>
<accession>A0A9D1ZUB7</accession>
<reference evidence="1" key="2">
    <citation type="submission" date="2021-04" db="EMBL/GenBank/DDBJ databases">
        <authorList>
            <person name="Gilroy R."/>
        </authorList>
    </citation>
    <scope>NUCLEOTIDE SEQUENCE</scope>
    <source>
        <strain evidence="1">1345</strain>
    </source>
</reference>
<sequence>ENLAALRFSVRYSDLFFIKITRASKTAILERAKVIKIIKCAWQNDAFAKAPPSCRMLTALAGKVKLRHFNNMCAPKYAAVRKTPTVKRLCRAPWGFPINLGVSQATACRETREQNRFYYG</sequence>